<feature type="region of interest" description="Disordered" evidence="1">
    <location>
        <begin position="1"/>
        <end position="22"/>
    </location>
</feature>
<dbReference type="RefSeq" id="WP_199385921.1">
    <property type="nucleotide sequence ID" value="NZ_JAEMHM010000019.1"/>
</dbReference>
<dbReference type="InterPro" id="IPR045506">
    <property type="entry name" value="DUF6484"/>
</dbReference>
<evidence type="ECO:0000259" key="2">
    <source>
        <dbReference type="Pfam" id="PF20093"/>
    </source>
</evidence>
<evidence type="ECO:0000256" key="1">
    <source>
        <dbReference type="SAM" id="MobiDB-lite"/>
    </source>
</evidence>
<dbReference type="EMBL" id="JAEMHM010000019">
    <property type="protein sequence ID" value="MBJ6727004.1"/>
    <property type="molecule type" value="Genomic_DNA"/>
</dbReference>
<sequence length="162" mass="17057">MSEPVRILPVPEDDDGDSRLSSGFSTGTVISVDPGEVLVDFPGNRRGPLRAQLTSSVQAQLWRLSPPAQVLLCFEDGKASLPIIVDTIAGEPQPSIDGPSQPVGIIVDGKSLIVDAAEEVVLRCGKASITLNKSGKVLIKGEYLISRASGTHCIQGSSIRIN</sequence>
<dbReference type="AlphaFoldDB" id="A0A8J7SCA1"/>
<dbReference type="Proteomes" id="UP000636888">
    <property type="component" value="Unassembled WGS sequence"/>
</dbReference>
<proteinExistence type="predicted"/>
<keyword evidence="4" id="KW-1185">Reference proteome</keyword>
<protein>
    <recommendedName>
        <fullName evidence="2">DUF6484 domain-containing protein</fullName>
    </recommendedName>
</protein>
<feature type="domain" description="DUF6484" evidence="2">
    <location>
        <begin position="26"/>
        <end position="87"/>
    </location>
</feature>
<evidence type="ECO:0000313" key="3">
    <source>
        <dbReference type="EMBL" id="MBJ6727004.1"/>
    </source>
</evidence>
<evidence type="ECO:0000313" key="4">
    <source>
        <dbReference type="Proteomes" id="UP000636888"/>
    </source>
</evidence>
<accession>A0A8J7SCA1</accession>
<reference evidence="3" key="1">
    <citation type="submission" date="2020-12" db="EMBL/GenBank/DDBJ databases">
        <title>Geomonas sp. Red875, isolated from river sediment.</title>
        <authorList>
            <person name="Xu Z."/>
            <person name="Zhang Z."/>
            <person name="Masuda Y."/>
            <person name="Itoh H."/>
            <person name="Senoo K."/>
        </authorList>
    </citation>
    <scope>NUCLEOTIDE SEQUENCE</scope>
    <source>
        <strain evidence="3">Red875</strain>
    </source>
</reference>
<comment type="caution">
    <text evidence="3">The sequence shown here is derived from an EMBL/GenBank/DDBJ whole genome shotgun (WGS) entry which is preliminary data.</text>
</comment>
<organism evidence="3 4">
    <name type="scientific">Geomesophilobacter sediminis</name>
    <dbReference type="NCBI Taxonomy" id="2798584"/>
    <lineage>
        <taxon>Bacteria</taxon>
        <taxon>Pseudomonadati</taxon>
        <taxon>Thermodesulfobacteriota</taxon>
        <taxon>Desulfuromonadia</taxon>
        <taxon>Geobacterales</taxon>
        <taxon>Geobacteraceae</taxon>
        <taxon>Geomesophilobacter</taxon>
    </lineage>
</organism>
<gene>
    <name evidence="3" type="ORF">JFN93_20020</name>
</gene>
<dbReference type="Pfam" id="PF20093">
    <property type="entry name" value="DUF6484"/>
    <property type="match status" value="1"/>
</dbReference>
<name>A0A8J7SCA1_9BACT</name>